<dbReference type="GO" id="GO:0004190">
    <property type="term" value="F:aspartic-type endopeptidase activity"/>
    <property type="evidence" value="ECO:0007669"/>
    <property type="project" value="UniProtKB-KW"/>
</dbReference>
<keyword evidence="4" id="KW-0540">Nuclease</keyword>
<feature type="domain" description="Chromo" evidence="9">
    <location>
        <begin position="650"/>
        <end position="712"/>
    </location>
</feature>
<evidence type="ECO:0000259" key="9">
    <source>
        <dbReference type="PROSITE" id="PS50013"/>
    </source>
</evidence>
<dbReference type="InterPro" id="IPR041588">
    <property type="entry name" value="Integrase_H2C2"/>
</dbReference>
<dbReference type="PROSITE" id="PS50878">
    <property type="entry name" value="RT_POL"/>
    <property type="match status" value="1"/>
</dbReference>
<dbReference type="InterPro" id="IPR051320">
    <property type="entry name" value="Viral_Replic_Matur_Polypro"/>
</dbReference>
<keyword evidence="7" id="KW-0378">Hydrolase</keyword>
<dbReference type="Pfam" id="PF00078">
    <property type="entry name" value="RVT_1"/>
    <property type="match status" value="1"/>
</dbReference>
<feature type="domain" description="Reverse transcriptase" evidence="10">
    <location>
        <begin position="1"/>
        <end position="252"/>
    </location>
</feature>
<dbReference type="PROSITE" id="PS50013">
    <property type="entry name" value="CHROMO_2"/>
    <property type="match status" value="1"/>
</dbReference>
<keyword evidence="1" id="KW-0645">Protease</keyword>
<keyword evidence="6" id="KW-0255">Endonuclease</keyword>
<dbReference type="GO" id="GO:0003964">
    <property type="term" value="F:RNA-directed DNA polymerase activity"/>
    <property type="evidence" value="ECO:0007669"/>
    <property type="project" value="UniProtKB-KW"/>
</dbReference>
<dbReference type="InterPro" id="IPR000477">
    <property type="entry name" value="RT_dom"/>
</dbReference>
<dbReference type="InterPro" id="IPR041373">
    <property type="entry name" value="RT_RNaseH"/>
</dbReference>
<dbReference type="SUPFAM" id="SSF54160">
    <property type="entry name" value="Chromo domain-like"/>
    <property type="match status" value="1"/>
</dbReference>
<dbReference type="InterPro" id="IPR000953">
    <property type="entry name" value="Chromo/chromo_shadow_dom"/>
</dbReference>
<evidence type="ECO:0000256" key="6">
    <source>
        <dbReference type="ARBA" id="ARBA00022759"/>
    </source>
</evidence>
<dbReference type="GO" id="GO:0006508">
    <property type="term" value="P:proteolysis"/>
    <property type="evidence" value="ECO:0007669"/>
    <property type="project" value="UniProtKB-KW"/>
</dbReference>
<evidence type="ECO:0000256" key="4">
    <source>
        <dbReference type="ARBA" id="ARBA00022722"/>
    </source>
</evidence>
<dbReference type="Gene3D" id="3.10.10.10">
    <property type="entry name" value="HIV Type 1 Reverse Transcriptase, subunit A, domain 1"/>
    <property type="match status" value="1"/>
</dbReference>
<keyword evidence="12" id="KW-1185">Reference proteome</keyword>
<evidence type="ECO:0000256" key="5">
    <source>
        <dbReference type="ARBA" id="ARBA00022750"/>
    </source>
</evidence>
<dbReference type="InterPro" id="IPR016197">
    <property type="entry name" value="Chromo-like_dom_sf"/>
</dbReference>
<evidence type="ECO:0000256" key="1">
    <source>
        <dbReference type="ARBA" id="ARBA00022670"/>
    </source>
</evidence>
<evidence type="ECO:0000256" key="7">
    <source>
        <dbReference type="ARBA" id="ARBA00022801"/>
    </source>
</evidence>
<dbReference type="AlphaFoldDB" id="A0AAD5QCJ4"/>
<dbReference type="CDD" id="cd09274">
    <property type="entry name" value="RNase_HI_RT_Ty3"/>
    <property type="match status" value="1"/>
</dbReference>
<dbReference type="Gene3D" id="3.30.70.270">
    <property type="match status" value="1"/>
</dbReference>
<dbReference type="PANTHER" id="PTHR33064">
    <property type="entry name" value="POL PROTEIN"/>
    <property type="match status" value="1"/>
</dbReference>
<keyword evidence="8" id="KW-0695">RNA-directed DNA polymerase</keyword>
<organism evidence="11 12">
    <name type="scientific">Pythium insidiosum</name>
    <name type="common">Pythiosis disease agent</name>
    <dbReference type="NCBI Taxonomy" id="114742"/>
    <lineage>
        <taxon>Eukaryota</taxon>
        <taxon>Sar</taxon>
        <taxon>Stramenopiles</taxon>
        <taxon>Oomycota</taxon>
        <taxon>Peronosporomycetes</taxon>
        <taxon>Pythiales</taxon>
        <taxon>Pythiaceae</taxon>
        <taxon>Pythium</taxon>
    </lineage>
</organism>
<dbReference type="Pfam" id="PF17921">
    <property type="entry name" value="Integrase_H2C2"/>
    <property type="match status" value="1"/>
</dbReference>
<sequence length="732" mass="82520">MHEDCDGSEGMEDDYDRLATMPDMKASTAQAVEEALRLSFDDAKANGLPQRLSQRLWDMLLTYSDCFRLEFGHDPPIKVPPLQVRMRPDARPVKAKLRRYPPLYENFICDHVADLLEHGLLVMNPDSRLEGMEYYFDVDVFRCFFQLPLHVSSREIYTIICKMGMVMPTRVPMGSSDSVAFCQQAMEIVLGPLLFKNVLAWLDDVLGFAKTPDELLDVLEQLLSRCQEYGLKLHPRKCHFFLSRVTWCGKVISSQGVEHSPERSIPDFAALTLDLQMILDVAAKQAGSRKKVKLQRVALQAIGWNEAHDDAIRNVKAALLRMVPLAHPRPGDVVCVFTDASRDHWGAAVTQIPPDDACLPLEQQRHRPLAFISGSFKDASSRWPIIEKEAFAIVETCKRLAYLLIRPNGFKVFTDHRNLQYIFDPHSIDSNVTRFQADKLQRWASTLTTFRYEIEHVAGEANVWGDLLSRWGASPQQASVVRVRAVTVLETVSPLQAVDFEWPMHSEIVDIQKVALSTFGDDARPGCQWDEETGVYRVGAKVWIPEGEVELQTRLCVIGHAGVSGHRGVDATTKALSDVFTWTTLEADVNKFVYGCLHCKISSGRVEPRPFGPALHGTKPNEVIHFDYLTLPESAREDLVAQALHGEGGHLVKKLLNVRLGASDQQWEVLVEWIGLDPEEASWEPASVLYQDIPEILEKFVSEHRDDAQIQQMWTALSGRKPAPKAKAKGRK</sequence>
<dbReference type="Gene3D" id="2.40.50.40">
    <property type="match status" value="1"/>
</dbReference>
<gene>
    <name evidence="11" type="ORF">P43SY_000741</name>
</gene>
<dbReference type="Gene3D" id="1.10.340.70">
    <property type="match status" value="1"/>
</dbReference>
<keyword evidence="5" id="KW-0064">Aspartyl protease</keyword>
<protein>
    <recommendedName>
        <fullName evidence="13">Chromo domain-containing protein</fullName>
    </recommendedName>
</protein>
<dbReference type="SMART" id="SM00298">
    <property type="entry name" value="CHROMO"/>
    <property type="match status" value="1"/>
</dbReference>
<dbReference type="CDD" id="cd01647">
    <property type="entry name" value="RT_LTR"/>
    <property type="match status" value="1"/>
</dbReference>
<reference evidence="11" key="1">
    <citation type="submission" date="2021-12" db="EMBL/GenBank/DDBJ databases">
        <title>Prjna785345.</title>
        <authorList>
            <person name="Rujirawat T."/>
            <person name="Krajaejun T."/>
        </authorList>
    </citation>
    <scope>NUCLEOTIDE SEQUENCE</scope>
    <source>
        <strain evidence="11">Pi057C3</strain>
    </source>
</reference>
<dbReference type="GO" id="GO:0004519">
    <property type="term" value="F:endonuclease activity"/>
    <property type="evidence" value="ECO:0007669"/>
    <property type="project" value="UniProtKB-KW"/>
</dbReference>
<dbReference type="EMBL" id="JAKCXM010000008">
    <property type="protein sequence ID" value="KAJ0408845.1"/>
    <property type="molecule type" value="Genomic_DNA"/>
</dbReference>
<dbReference type="Pfam" id="PF17917">
    <property type="entry name" value="RT_RNaseH"/>
    <property type="match status" value="1"/>
</dbReference>
<evidence type="ECO:0000256" key="2">
    <source>
        <dbReference type="ARBA" id="ARBA00022679"/>
    </source>
</evidence>
<keyword evidence="2" id="KW-0808">Transferase</keyword>
<accession>A0AAD5QCJ4</accession>
<comment type="caution">
    <text evidence="11">The sequence shown here is derived from an EMBL/GenBank/DDBJ whole genome shotgun (WGS) entry which is preliminary data.</text>
</comment>
<dbReference type="Proteomes" id="UP001209570">
    <property type="component" value="Unassembled WGS sequence"/>
</dbReference>
<evidence type="ECO:0000259" key="10">
    <source>
        <dbReference type="PROSITE" id="PS50878"/>
    </source>
</evidence>
<evidence type="ECO:0008006" key="13">
    <source>
        <dbReference type="Google" id="ProtNLM"/>
    </source>
</evidence>
<dbReference type="InterPro" id="IPR043502">
    <property type="entry name" value="DNA/RNA_pol_sf"/>
</dbReference>
<evidence type="ECO:0000313" key="12">
    <source>
        <dbReference type="Proteomes" id="UP001209570"/>
    </source>
</evidence>
<keyword evidence="3" id="KW-0548">Nucleotidyltransferase</keyword>
<proteinExistence type="predicted"/>
<dbReference type="InterPro" id="IPR043128">
    <property type="entry name" value="Rev_trsase/Diguanyl_cyclase"/>
</dbReference>
<evidence type="ECO:0000256" key="3">
    <source>
        <dbReference type="ARBA" id="ARBA00022695"/>
    </source>
</evidence>
<dbReference type="SUPFAM" id="SSF56672">
    <property type="entry name" value="DNA/RNA polymerases"/>
    <property type="match status" value="1"/>
</dbReference>
<name>A0AAD5QCJ4_PYTIN</name>
<evidence type="ECO:0000313" key="11">
    <source>
        <dbReference type="EMBL" id="KAJ0408845.1"/>
    </source>
</evidence>
<dbReference type="PANTHER" id="PTHR33064:SF37">
    <property type="entry name" value="RIBONUCLEASE H"/>
    <property type="match status" value="1"/>
</dbReference>
<evidence type="ECO:0000256" key="8">
    <source>
        <dbReference type="ARBA" id="ARBA00022918"/>
    </source>
</evidence>